<dbReference type="KEGG" id="cat:CA2559_02970"/>
<proteinExistence type="predicted"/>
<dbReference type="Proteomes" id="UP000002297">
    <property type="component" value="Chromosome"/>
</dbReference>
<dbReference type="Gene3D" id="3.40.50.12780">
    <property type="entry name" value="N-terminal domain of ligase-like"/>
    <property type="match status" value="1"/>
</dbReference>
<dbReference type="EMBL" id="CP002046">
    <property type="protein sequence ID" value="EAP87683.1"/>
    <property type="molecule type" value="Genomic_DNA"/>
</dbReference>
<dbReference type="SUPFAM" id="SSF56801">
    <property type="entry name" value="Acetyl-CoA synthetase-like"/>
    <property type="match status" value="1"/>
</dbReference>
<dbReference type="GeneID" id="89452388"/>
<name>A3U616_CROAH</name>
<keyword evidence="2" id="KW-1185">Reference proteome</keyword>
<evidence type="ECO:0000313" key="2">
    <source>
        <dbReference type="Proteomes" id="UP000002297"/>
    </source>
</evidence>
<dbReference type="RefSeq" id="WP_013186360.1">
    <property type="nucleotide sequence ID" value="NC_014230.1"/>
</dbReference>
<dbReference type="InterPro" id="IPR053158">
    <property type="entry name" value="CapK_Type1_Caps_Biosynth"/>
</dbReference>
<dbReference type="HOGENOM" id="CLU_035301_5_2_10"/>
<reference evidence="1 2" key="1">
    <citation type="journal article" date="2010" name="J. Bacteriol.">
        <title>The complete genome sequence of Croceibacter atlanticus HTCC2559T.</title>
        <authorList>
            <person name="Oh H.M."/>
            <person name="Kang I."/>
            <person name="Ferriera S."/>
            <person name="Giovannoni S.J."/>
            <person name="Cho J.C."/>
        </authorList>
    </citation>
    <scope>NUCLEOTIDE SEQUENCE [LARGE SCALE GENOMIC DNA]</scope>
    <source>
        <strain evidence="2">ATCC BAA-628 / HTCC2559 / KCTC 12090</strain>
    </source>
</reference>
<dbReference type="eggNOG" id="COG1541">
    <property type="taxonomic scope" value="Bacteria"/>
</dbReference>
<dbReference type="STRING" id="216432.CA2559_02970"/>
<organism evidence="1 2">
    <name type="scientific">Croceibacter atlanticus (strain ATCC BAA-628 / JCM 21780 / CIP 108009 / IAM 15332 / KCTC 12090 / HTCC2559)</name>
    <dbReference type="NCBI Taxonomy" id="216432"/>
    <lineage>
        <taxon>Bacteria</taxon>
        <taxon>Pseudomonadati</taxon>
        <taxon>Bacteroidota</taxon>
        <taxon>Flavobacteriia</taxon>
        <taxon>Flavobacteriales</taxon>
        <taxon>Flavobacteriaceae</taxon>
        <taxon>Croceibacter</taxon>
    </lineage>
</organism>
<dbReference type="PANTHER" id="PTHR36932">
    <property type="entry name" value="CAPSULAR POLYSACCHARIDE BIOSYNTHESIS PROTEIN"/>
    <property type="match status" value="1"/>
</dbReference>
<evidence type="ECO:0000313" key="1">
    <source>
        <dbReference type="EMBL" id="EAP87683.1"/>
    </source>
</evidence>
<accession>A3U616</accession>
<protein>
    <submittedName>
        <fullName evidence="1">Possible capK protein</fullName>
    </submittedName>
</protein>
<dbReference type="InterPro" id="IPR042099">
    <property type="entry name" value="ANL_N_sf"/>
</dbReference>
<dbReference type="AlphaFoldDB" id="A3U616"/>
<gene>
    <name evidence="1" type="ordered locus">CA2559_02970</name>
</gene>
<sequence length="435" mass="50043">MNWFNLSLKLNNYPLNSAKRRLSEIVNIPEKDYQSYIDERKLNIVEHHFNTTAYYKSLCNGKLPKHWSDVPIVTKGNFQVPLQDRLSAGFTAKNTYVNKTSGSSGHPFIFAKDKTCHALTWANIIKNFGGLGLDFNTSYQARFYGIPLDKLGYYKERVKDTFAKRYRFPIFNINEETHEFYIKTFTAKQFDYINGYTSVIVLFAKYLKQKNIILKDICPSLKVCVVTSEMLFEEDKLLLEQYLGIPIVNEYGASELDIIAFQDVEGNWRINTETLFVEVLNEQNKPVSLGEPGKLVITSLYNTAHPFIRYEIGDLGILREDSTAKHTFLKSLIGRSNDIAKTPSGKIVPGLTFYYVTKSVIEDQGNVKEFVVKQTKLDSFKIEYVSKEELTQAFKTRVKEALSNYLEPGLHLELIRVEQLKRSKSGKLKQFESLL</sequence>
<dbReference type="OrthoDB" id="580775at2"/>
<dbReference type="PANTHER" id="PTHR36932:SF1">
    <property type="entry name" value="CAPSULAR POLYSACCHARIDE BIOSYNTHESIS PROTEIN"/>
    <property type="match status" value="1"/>
</dbReference>